<dbReference type="PANTHER" id="PTHR45928">
    <property type="entry name" value="RE38146P"/>
    <property type="match status" value="1"/>
</dbReference>
<reference evidence="12" key="1">
    <citation type="submission" date="2020-05" db="EMBL/GenBank/DDBJ databases">
        <title>Phylogenomic resolution of chytrid fungi.</title>
        <authorList>
            <person name="Stajich J.E."/>
            <person name="Amses K."/>
            <person name="Simmons R."/>
            <person name="Seto K."/>
            <person name="Myers J."/>
            <person name="Bonds A."/>
            <person name="Quandt C.A."/>
            <person name="Barry K."/>
            <person name="Liu P."/>
            <person name="Grigoriev I."/>
            <person name="Longcore J.E."/>
            <person name="James T.Y."/>
        </authorList>
    </citation>
    <scope>NUCLEOTIDE SEQUENCE</scope>
    <source>
        <strain evidence="12">JEL0513</strain>
    </source>
</reference>
<evidence type="ECO:0000256" key="10">
    <source>
        <dbReference type="PROSITE-ProRule" id="PRU00282"/>
    </source>
</evidence>
<evidence type="ECO:0000256" key="1">
    <source>
        <dbReference type="ARBA" id="ARBA00004448"/>
    </source>
</evidence>
<organism evidence="12 13">
    <name type="scientific">Physocladia obscura</name>
    <dbReference type="NCBI Taxonomy" id="109957"/>
    <lineage>
        <taxon>Eukaryota</taxon>
        <taxon>Fungi</taxon>
        <taxon>Fungi incertae sedis</taxon>
        <taxon>Chytridiomycota</taxon>
        <taxon>Chytridiomycota incertae sedis</taxon>
        <taxon>Chytridiomycetes</taxon>
        <taxon>Chytridiales</taxon>
        <taxon>Chytriomycetaceae</taxon>
        <taxon>Physocladia</taxon>
    </lineage>
</organism>
<dbReference type="Pfam" id="PF00153">
    <property type="entry name" value="Mito_carr"/>
    <property type="match status" value="3"/>
</dbReference>
<evidence type="ECO:0000256" key="4">
    <source>
        <dbReference type="ARBA" id="ARBA00022692"/>
    </source>
</evidence>
<keyword evidence="3 11" id="KW-0813">Transport</keyword>
<comment type="subcellular location">
    <subcellularLocation>
        <location evidence="1">Mitochondrion inner membrane</location>
        <topology evidence="1">Multi-pass membrane protein</topology>
    </subcellularLocation>
</comment>
<dbReference type="EMBL" id="JADGJH010000595">
    <property type="protein sequence ID" value="KAJ3125714.1"/>
    <property type="molecule type" value="Genomic_DNA"/>
</dbReference>
<evidence type="ECO:0000256" key="2">
    <source>
        <dbReference type="ARBA" id="ARBA00006375"/>
    </source>
</evidence>
<accession>A0AAD5T406</accession>
<dbReference type="Proteomes" id="UP001211907">
    <property type="component" value="Unassembled WGS sequence"/>
</dbReference>
<dbReference type="PANTHER" id="PTHR45928:SF1">
    <property type="entry name" value="RE38146P"/>
    <property type="match status" value="1"/>
</dbReference>
<dbReference type="Gene3D" id="1.50.40.10">
    <property type="entry name" value="Mitochondrial carrier domain"/>
    <property type="match status" value="1"/>
</dbReference>
<evidence type="ECO:0000256" key="7">
    <source>
        <dbReference type="ARBA" id="ARBA00022989"/>
    </source>
</evidence>
<protein>
    <submittedName>
        <fullName evidence="12">Mitochondrial oxaloacetate carrier protein</fullName>
    </submittedName>
</protein>
<dbReference type="InterPro" id="IPR018108">
    <property type="entry name" value="MCP_transmembrane"/>
</dbReference>
<keyword evidence="7" id="KW-1133">Transmembrane helix</keyword>
<keyword evidence="13" id="KW-1185">Reference proteome</keyword>
<keyword evidence="5" id="KW-0677">Repeat</keyword>
<evidence type="ECO:0000256" key="5">
    <source>
        <dbReference type="ARBA" id="ARBA00022737"/>
    </source>
</evidence>
<keyword evidence="6" id="KW-0999">Mitochondrion inner membrane</keyword>
<comment type="similarity">
    <text evidence="2 11">Belongs to the mitochondrial carrier (TC 2.A.29) family.</text>
</comment>
<dbReference type="InterPro" id="IPR051508">
    <property type="entry name" value="Mito_Carrier_Antiporter"/>
</dbReference>
<evidence type="ECO:0000256" key="11">
    <source>
        <dbReference type="RuleBase" id="RU000488"/>
    </source>
</evidence>
<dbReference type="PROSITE" id="PS50920">
    <property type="entry name" value="SOLCAR"/>
    <property type="match status" value="3"/>
</dbReference>
<name>A0AAD5T406_9FUNG</name>
<comment type="caution">
    <text evidence="12">The sequence shown here is derived from an EMBL/GenBank/DDBJ whole genome shotgun (WGS) entry which is preliminary data.</text>
</comment>
<dbReference type="AlphaFoldDB" id="A0AAD5T406"/>
<proteinExistence type="inferred from homology"/>
<evidence type="ECO:0000256" key="3">
    <source>
        <dbReference type="ARBA" id="ARBA00022448"/>
    </source>
</evidence>
<dbReference type="SUPFAM" id="SSF103506">
    <property type="entry name" value="Mitochondrial carrier"/>
    <property type="match status" value="1"/>
</dbReference>
<keyword evidence="8" id="KW-0496">Mitochondrion</keyword>
<sequence length="274" mass="29456">MEVVKTRLQLQGELEARNVAHVRQYNGAFSAFVKILRTEGIRGIQKGLLPGYFYQSLMNGTRLGFYEPIRDILISTGDWIGGEGAASTGVGKAVAMVTSGAGCGMLGAAFGSPFFLVKTRMQSYSPHMAVGAQHSYVLGGLWKSFGHIYRNEGAAGLWRGADASMLRTGVGSAVQLSTYDASKNLLIKSGWFKIADGDGGVALHFAASAFTSFFVCTAMNPFDVLSTRMYNQNRTADGKGALYSSVFDCMRKTLGTEGPGALFKGYFAHYLRIG</sequence>
<dbReference type="GO" id="GO:0005743">
    <property type="term" value="C:mitochondrial inner membrane"/>
    <property type="evidence" value="ECO:0007669"/>
    <property type="project" value="UniProtKB-SubCell"/>
</dbReference>
<evidence type="ECO:0000313" key="13">
    <source>
        <dbReference type="Proteomes" id="UP001211907"/>
    </source>
</evidence>
<gene>
    <name evidence="12" type="primary">OAC1_1</name>
    <name evidence="12" type="ORF">HK100_010638</name>
</gene>
<evidence type="ECO:0000313" key="12">
    <source>
        <dbReference type="EMBL" id="KAJ3125714.1"/>
    </source>
</evidence>
<feature type="repeat" description="Solcar" evidence="10">
    <location>
        <begin position="91"/>
        <end position="185"/>
    </location>
</feature>
<keyword evidence="4 10" id="KW-0812">Transmembrane</keyword>
<evidence type="ECO:0000256" key="8">
    <source>
        <dbReference type="ARBA" id="ARBA00023128"/>
    </source>
</evidence>
<evidence type="ECO:0000256" key="6">
    <source>
        <dbReference type="ARBA" id="ARBA00022792"/>
    </source>
</evidence>
<evidence type="ECO:0000256" key="9">
    <source>
        <dbReference type="ARBA" id="ARBA00023136"/>
    </source>
</evidence>
<feature type="repeat" description="Solcar" evidence="10">
    <location>
        <begin position="1"/>
        <end position="72"/>
    </location>
</feature>
<dbReference type="InterPro" id="IPR023395">
    <property type="entry name" value="MCP_dom_sf"/>
</dbReference>
<keyword evidence="9 10" id="KW-0472">Membrane</keyword>
<feature type="repeat" description="Solcar" evidence="10">
    <location>
        <begin position="199"/>
        <end position="274"/>
    </location>
</feature>